<proteinExistence type="predicted"/>
<keyword evidence="3" id="KW-1185">Reference proteome</keyword>
<dbReference type="Proteomes" id="UP000243468">
    <property type="component" value="Unassembled WGS sequence"/>
</dbReference>
<feature type="transmembrane region" description="Helical" evidence="1">
    <location>
        <begin position="80"/>
        <end position="104"/>
    </location>
</feature>
<gene>
    <name evidence="2" type="ORF">SAMN05421732_106142</name>
</gene>
<dbReference type="OrthoDB" id="6717122at2"/>
<dbReference type="AlphaFoldDB" id="A0A1G6LGF9"/>
<sequence>MTKVYKYYLIEDESKLELPAYIDQPEYVRNKSAGYSLQIVGWFMFMWLFMPVLTLFLWWFEGQTIYQQLVIQAQPNSPLSLINIVVMILSFIGLLLLWATYNWARFSGKDRRKTPVAVAVPQLASSFKVNTADIINMQQARNLTLYYNNKGFLEFFETNHQLKKRISA</sequence>
<organism evidence="2 3">
    <name type="scientific">Acinetobacter kookii</name>
    <dbReference type="NCBI Taxonomy" id="1226327"/>
    <lineage>
        <taxon>Bacteria</taxon>
        <taxon>Pseudomonadati</taxon>
        <taxon>Pseudomonadota</taxon>
        <taxon>Gammaproteobacteria</taxon>
        <taxon>Moraxellales</taxon>
        <taxon>Moraxellaceae</taxon>
        <taxon>Acinetobacter</taxon>
    </lineage>
</organism>
<dbReference type="STRING" id="1226327.SAMN05421732_106142"/>
<evidence type="ECO:0000313" key="2">
    <source>
        <dbReference type="EMBL" id="SDC42263.1"/>
    </source>
</evidence>
<keyword evidence="1" id="KW-0472">Membrane</keyword>
<dbReference type="Pfam" id="PF13994">
    <property type="entry name" value="PgaD"/>
    <property type="match status" value="1"/>
</dbReference>
<name>A0A1G6LGF9_9GAMM</name>
<keyword evidence="1" id="KW-0812">Transmembrane</keyword>
<accession>A0A1G6LGF9</accession>
<dbReference type="RefSeq" id="WP_092819979.1">
    <property type="nucleotide sequence ID" value="NZ_BAABKJ010000011.1"/>
</dbReference>
<reference evidence="3" key="1">
    <citation type="submission" date="2016-09" db="EMBL/GenBank/DDBJ databases">
        <authorList>
            <person name="Varghese N."/>
            <person name="Submissions S."/>
        </authorList>
    </citation>
    <scope>NUCLEOTIDE SEQUENCE [LARGE SCALE GENOMIC DNA]</scope>
    <source>
        <strain evidence="3">ANC 4667</strain>
    </source>
</reference>
<feature type="transmembrane region" description="Helical" evidence="1">
    <location>
        <begin position="39"/>
        <end position="60"/>
    </location>
</feature>
<evidence type="ECO:0000313" key="3">
    <source>
        <dbReference type="Proteomes" id="UP000243468"/>
    </source>
</evidence>
<keyword evidence="1" id="KW-1133">Transmembrane helix</keyword>
<dbReference type="InterPro" id="IPR023829">
    <property type="entry name" value="PGA_PgaD"/>
</dbReference>
<dbReference type="EMBL" id="FMYO01000006">
    <property type="protein sequence ID" value="SDC42263.1"/>
    <property type="molecule type" value="Genomic_DNA"/>
</dbReference>
<dbReference type="GO" id="GO:0043709">
    <property type="term" value="P:cell adhesion involved in single-species biofilm formation"/>
    <property type="evidence" value="ECO:0007669"/>
    <property type="project" value="InterPro"/>
</dbReference>
<evidence type="ECO:0000256" key="1">
    <source>
        <dbReference type="SAM" id="Phobius"/>
    </source>
</evidence>
<protein>
    <submittedName>
        <fullName evidence="2">Poly-beta-1,6-N-acetyl-D-glucosamine biosynthesis protein PgaD</fullName>
    </submittedName>
</protein>
<dbReference type="NCBIfam" id="TIGR03940">
    <property type="entry name" value="PGA_PgaD"/>
    <property type="match status" value="1"/>
</dbReference>